<dbReference type="Proteomes" id="UP000887540">
    <property type="component" value="Unplaced"/>
</dbReference>
<feature type="signal peptide" evidence="2">
    <location>
        <begin position="1"/>
        <end position="18"/>
    </location>
</feature>
<keyword evidence="2" id="KW-0732">Signal</keyword>
<dbReference type="AlphaFoldDB" id="A0A914EGU2"/>
<evidence type="ECO:0000313" key="3">
    <source>
        <dbReference type="Proteomes" id="UP000887540"/>
    </source>
</evidence>
<evidence type="ECO:0000256" key="1">
    <source>
        <dbReference type="SAM" id="Phobius"/>
    </source>
</evidence>
<dbReference type="InterPro" id="IPR019420">
    <property type="entry name" value="7TM_GPCR_serpentine_rcpt_Srbc"/>
</dbReference>
<keyword evidence="3" id="KW-1185">Reference proteome</keyword>
<feature type="transmembrane region" description="Helical" evidence="1">
    <location>
        <begin position="173"/>
        <end position="196"/>
    </location>
</feature>
<keyword evidence="1" id="KW-0472">Membrane</keyword>
<organism evidence="3 4">
    <name type="scientific">Acrobeloides nanus</name>
    <dbReference type="NCBI Taxonomy" id="290746"/>
    <lineage>
        <taxon>Eukaryota</taxon>
        <taxon>Metazoa</taxon>
        <taxon>Ecdysozoa</taxon>
        <taxon>Nematoda</taxon>
        <taxon>Chromadorea</taxon>
        <taxon>Rhabditida</taxon>
        <taxon>Tylenchina</taxon>
        <taxon>Cephalobomorpha</taxon>
        <taxon>Cephaloboidea</taxon>
        <taxon>Cephalobidae</taxon>
        <taxon>Acrobeloides</taxon>
    </lineage>
</organism>
<feature type="chain" id="PRO_5041446908" evidence="2">
    <location>
        <begin position="19"/>
        <end position="218"/>
    </location>
</feature>
<feature type="transmembrane region" description="Helical" evidence="1">
    <location>
        <begin position="83"/>
        <end position="104"/>
    </location>
</feature>
<protein>
    <submittedName>
        <fullName evidence="4">G-protein coupled receptors family 1 profile domain-containing protein</fullName>
    </submittedName>
</protein>
<feature type="transmembrane region" description="Helical" evidence="1">
    <location>
        <begin position="40"/>
        <end position="62"/>
    </location>
</feature>
<evidence type="ECO:0000313" key="4">
    <source>
        <dbReference type="WBParaSite" id="ACRNAN_scaffold8163.g8090.t1"/>
    </source>
</evidence>
<sequence length="218" mass="25637">MSLLFILYLVMSFGLNFTQPYYCTYMVAMWRSYNAYNAYWVYWTIAFNLPFVSTMQIVLFFMTVERCLTMHFPVLYSKSHQKMILFVCLICLVVVAIGCQYVYYLDYPKSDSMDCRSVGCLMKNYGKWFSIVKACFACINIAIGSYFFFLLRKYNNPTGESSGESKKKKISDFVVKYTLFIECVFNFIPLIIEYIVRLTPKIVPKKDNFMSSFMKSIN</sequence>
<feature type="transmembrane region" description="Helical" evidence="1">
    <location>
        <begin position="131"/>
        <end position="152"/>
    </location>
</feature>
<dbReference type="Pfam" id="PF10316">
    <property type="entry name" value="7TM_GPCR_Srbc"/>
    <property type="match status" value="1"/>
</dbReference>
<evidence type="ECO:0000256" key="2">
    <source>
        <dbReference type="SAM" id="SignalP"/>
    </source>
</evidence>
<reference evidence="4" key="1">
    <citation type="submission" date="2022-11" db="UniProtKB">
        <authorList>
            <consortium name="WormBaseParasite"/>
        </authorList>
    </citation>
    <scope>IDENTIFICATION</scope>
</reference>
<proteinExistence type="predicted"/>
<keyword evidence="1" id="KW-1133">Transmembrane helix</keyword>
<accession>A0A914EGU2</accession>
<keyword evidence="1" id="KW-0812">Transmembrane</keyword>
<name>A0A914EGU2_9BILA</name>
<dbReference type="WBParaSite" id="ACRNAN_scaffold8163.g8090.t1">
    <property type="protein sequence ID" value="ACRNAN_scaffold8163.g8090.t1"/>
    <property type="gene ID" value="ACRNAN_scaffold8163.g8090"/>
</dbReference>